<evidence type="ECO:0000313" key="2">
    <source>
        <dbReference type="EMBL" id="QNN99285.1"/>
    </source>
</evidence>
<sequence length="193" mass="21161">MATEREYLISLGLAKEGRGRYSKEARTALDKAKADGQVFDLTTAEKAKLERQEKPKRVRSVTPVTPKEVRPSQDTYDAKAVRAWGEQTGAIEKGKRGKLPTALINDYLAANKTEKKVTVKQRPVKRTAIRQETVGYTYAVRGPKDPAYISEPLVAVVTCGSCSRGVSFCGCKSGPTAPKYLGGNILMLTRPEK</sequence>
<dbReference type="KEGG" id="vg:77927508"/>
<dbReference type="Proteomes" id="UP000516151">
    <property type="component" value="Segment"/>
</dbReference>
<name>A0A7G9UZ30_9CAUD</name>
<dbReference type="RefSeq" id="YP_010651792.1">
    <property type="nucleotide sequence ID" value="NC_070783.1"/>
</dbReference>
<dbReference type="EMBL" id="MT684598">
    <property type="protein sequence ID" value="QNN99285.1"/>
    <property type="molecule type" value="Genomic_DNA"/>
</dbReference>
<proteinExistence type="predicted"/>
<evidence type="ECO:0000256" key="1">
    <source>
        <dbReference type="SAM" id="MobiDB-lite"/>
    </source>
</evidence>
<gene>
    <name evidence="2" type="primary">213</name>
    <name evidence="2" type="ORF">SEA_FAUST_213</name>
</gene>
<protein>
    <submittedName>
        <fullName evidence="2">Lsr2-like DNA bridging protein</fullName>
    </submittedName>
</protein>
<reference evidence="2 3" key="1">
    <citation type="submission" date="2020-06" db="EMBL/GenBank/DDBJ databases">
        <authorList>
            <person name="Arora M.N."/>
            <person name="Dalling M.T."/>
            <person name="Dawson S.P.M."/>
            <person name="Elia S.N."/>
            <person name="Burke B."/>
            <person name="Shaffer C.D."/>
            <person name="Weston-Hafer K.A."/>
            <person name="Garlena R.A."/>
            <person name="Russell D.A."/>
            <person name="Pope W.H."/>
            <person name="Jacobs-Sera D."/>
            <person name="Hatfull G.F."/>
        </authorList>
    </citation>
    <scope>NUCLEOTIDE SEQUENCE [LARGE SCALE GENOMIC DNA]</scope>
</reference>
<feature type="region of interest" description="Disordered" evidence="1">
    <location>
        <begin position="48"/>
        <end position="75"/>
    </location>
</feature>
<accession>A0A7G9UZ30</accession>
<keyword evidence="3" id="KW-1185">Reference proteome</keyword>
<organism evidence="2 3">
    <name type="scientific">Streptomyces phage Faust</name>
    <dbReference type="NCBI Taxonomy" id="2767565"/>
    <lineage>
        <taxon>Viruses</taxon>
        <taxon>Duplodnaviria</taxon>
        <taxon>Heunggongvirae</taxon>
        <taxon>Uroviricota</taxon>
        <taxon>Caudoviricetes</taxon>
        <taxon>Stanwilliamsviridae</taxon>
        <taxon>Loccivirinae</taxon>
        <taxon>Faustvirus</taxon>
        <taxon>Faustvirus faust</taxon>
    </lineage>
</organism>
<evidence type="ECO:0000313" key="3">
    <source>
        <dbReference type="Proteomes" id="UP000516151"/>
    </source>
</evidence>
<dbReference type="GeneID" id="77927508"/>